<evidence type="ECO:0000256" key="3">
    <source>
        <dbReference type="ARBA" id="ARBA00022801"/>
    </source>
</evidence>
<proteinExistence type="inferred from homology"/>
<keyword evidence="2" id="KW-0227">DNA damage</keyword>
<evidence type="ECO:0000256" key="4">
    <source>
        <dbReference type="ARBA" id="ARBA00022813"/>
    </source>
</evidence>
<dbReference type="GO" id="GO:0016787">
    <property type="term" value="F:hydrolase activity"/>
    <property type="evidence" value="ECO:0007669"/>
    <property type="project" value="UniProtKB-KW"/>
</dbReference>
<dbReference type="EMBL" id="ATIB01000021">
    <property type="protein sequence ID" value="EQB05807.1"/>
    <property type="molecule type" value="Genomic_DNA"/>
</dbReference>
<dbReference type="PANTHER" id="PTHR33516">
    <property type="entry name" value="LEXA REPRESSOR"/>
    <property type="match status" value="1"/>
</dbReference>
<comment type="caution">
    <text evidence="9">The sequence shown here is derived from an EMBL/GenBank/DDBJ whole genome shotgun (WGS) entry which is preliminary data.</text>
</comment>
<dbReference type="GO" id="GO:0003677">
    <property type="term" value="F:DNA binding"/>
    <property type="evidence" value="ECO:0007669"/>
    <property type="project" value="InterPro"/>
</dbReference>
<reference evidence="9 10" key="1">
    <citation type="journal article" date="2013" name="Genome Announc.">
        <title>Draft Genome Sequence of a Hexachlorocyclohexane-Degrading Bacterium, Sphingobium baderi Strain LL03T.</title>
        <authorList>
            <person name="Kaur J."/>
            <person name="Verma H."/>
            <person name="Tripathi C."/>
            <person name="Khurana J.P."/>
            <person name="Lal R."/>
        </authorList>
    </citation>
    <scope>NUCLEOTIDE SEQUENCE [LARGE SCALE GENOMIC DNA]</scope>
    <source>
        <strain evidence="9 10">LL03</strain>
    </source>
</reference>
<dbReference type="GO" id="GO:0006355">
    <property type="term" value="P:regulation of DNA-templated transcription"/>
    <property type="evidence" value="ECO:0007669"/>
    <property type="project" value="InterPro"/>
</dbReference>
<evidence type="ECO:0000256" key="2">
    <source>
        <dbReference type="ARBA" id="ARBA00022763"/>
    </source>
</evidence>
<dbReference type="Proteomes" id="UP000015524">
    <property type="component" value="Unassembled WGS sequence"/>
</dbReference>
<dbReference type="PATRIC" id="fig|1114964.3.peg.359"/>
<dbReference type="Gene3D" id="2.10.109.10">
    <property type="entry name" value="Umud Fragment, subunit A"/>
    <property type="match status" value="1"/>
</dbReference>
<dbReference type="GO" id="GO:0009432">
    <property type="term" value="P:SOS response"/>
    <property type="evidence" value="ECO:0007669"/>
    <property type="project" value="UniProtKB-KW"/>
</dbReference>
<evidence type="ECO:0000259" key="8">
    <source>
        <dbReference type="Pfam" id="PF00717"/>
    </source>
</evidence>
<evidence type="ECO:0000256" key="7">
    <source>
        <dbReference type="RuleBase" id="RU003991"/>
    </source>
</evidence>
<dbReference type="AlphaFoldDB" id="T0GYQ7"/>
<feature type="domain" description="Peptidase S24/S26A/S26B/S26C" evidence="8">
    <location>
        <begin position="28"/>
        <end position="144"/>
    </location>
</feature>
<keyword evidence="3 7" id="KW-0378">Hydrolase</keyword>
<accession>T0GYQ7</accession>
<keyword evidence="10" id="KW-1185">Reference proteome</keyword>
<name>T0GYQ7_9SPHN</name>
<organism evidence="9 10">
    <name type="scientific">Sphingobium baderi LL03</name>
    <dbReference type="NCBI Taxonomy" id="1114964"/>
    <lineage>
        <taxon>Bacteria</taxon>
        <taxon>Pseudomonadati</taxon>
        <taxon>Pseudomonadota</taxon>
        <taxon>Alphaproteobacteria</taxon>
        <taxon>Sphingomonadales</taxon>
        <taxon>Sphingomonadaceae</taxon>
        <taxon>Sphingobium</taxon>
    </lineage>
</organism>
<evidence type="ECO:0000256" key="1">
    <source>
        <dbReference type="ARBA" id="ARBA00007484"/>
    </source>
</evidence>
<protein>
    <submittedName>
        <fullName evidence="9">UmuDC operon protein-like protein</fullName>
    </submittedName>
</protein>
<comment type="similarity">
    <text evidence="1 7">Belongs to the peptidase S24 family.</text>
</comment>
<dbReference type="InterPro" id="IPR036286">
    <property type="entry name" value="LexA/Signal_pep-like_sf"/>
</dbReference>
<dbReference type="eggNOG" id="COG1974">
    <property type="taxonomic scope" value="Bacteria"/>
</dbReference>
<dbReference type="InterPro" id="IPR015927">
    <property type="entry name" value="Peptidase_S24_S26A/B/C"/>
</dbReference>
<sequence>MTPALALSLKPDIPIPIGDIPADLRLRIVGAAGAGFPSPSQDWKEDCIDLVELLRLDRAASFVFRISGSSMLDAGLFDNDVVVVDRDGKPANGRIVIAIVDGGFVVRQLVVRQGVPYLEARNAGMVYEPTIADAGMGVEIWGVVRACVRNLQG</sequence>
<dbReference type="GO" id="GO:0006281">
    <property type="term" value="P:DNA repair"/>
    <property type="evidence" value="ECO:0007669"/>
    <property type="project" value="UniProtKB-KW"/>
</dbReference>
<dbReference type="InterPro" id="IPR050077">
    <property type="entry name" value="LexA_repressor"/>
</dbReference>
<dbReference type="OrthoDB" id="9802364at2"/>
<keyword evidence="4 7" id="KW-0068">Autocatalytic cleavage</keyword>
<evidence type="ECO:0000256" key="5">
    <source>
        <dbReference type="ARBA" id="ARBA00023204"/>
    </source>
</evidence>
<dbReference type="InterPro" id="IPR006197">
    <property type="entry name" value="Peptidase_S24_LexA"/>
</dbReference>
<keyword evidence="5" id="KW-0234">DNA repair</keyword>
<gene>
    <name evidence="9" type="ORF">L485_01955</name>
</gene>
<dbReference type="SUPFAM" id="SSF51306">
    <property type="entry name" value="LexA/Signal peptidase"/>
    <property type="match status" value="1"/>
</dbReference>
<keyword evidence="6" id="KW-0742">SOS response</keyword>
<dbReference type="PANTHER" id="PTHR33516:SF2">
    <property type="entry name" value="LEXA REPRESSOR-RELATED"/>
    <property type="match status" value="1"/>
</dbReference>
<evidence type="ECO:0000256" key="6">
    <source>
        <dbReference type="ARBA" id="ARBA00023236"/>
    </source>
</evidence>
<dbReference type="Pfam" id="PF00717">
    <property type="entry name" value="Peptidase_S24"/>
    <property type="match status" value="1"/>
</dbReference>
<dbReference type="RefSeq" id="WP_021243389.1">
    <property type="nucleotide sequence ID" value="NZ_ATIB01000021.1"/>
</dbReference>
<dbReference type="PRINTS" id="PR00726">
    <property type="entry name" value="LEXASERPTASE"/>
</dbReference>
<evidence type="ECO:0000313" key="9">
    <source>
        <dbReference type="EMBL" id="EQB05807.1"/>
    </source>
</evidence>
<evidence type="ECO:0000313" key="10">
    <source>
        <dbReference type="Proteomes" id="UP000015524"/>
    </source>
</evidence>